<sequence>MAAVASPGPPSGAGTRPLILINRLPRHQLSALFPFLQTRYRILDPIDESGPSFATLSKSGRVMLCVGTTPLTSDTLDRYPSLECVVCSSAGHEPTTMSTSPSADAEESASPAPETLSPMTWPISPSGS</sequence>
<accession>A0A484LKN8</accession>
<dbReference type="AlphaFoldDB" id="A0A484LKN8"/>
<dbReference type="Proteomes" id="UP000595140">
    <property type="component" value="Unassembled WGS sequence"/>
</dbReference>
<dbReference type="OrthoDB" id="298012at2759"/>
<evidence type="ECO:0000313" key="2">
    <source>
        <dbReference type="EMBL" id="VFQ77033.1"/>
    </source>
</evidence>
<keyword evidence="3" id="KW-1185">Reference proteome</keyword>
<reference evidence="2 3" key="1">
    <citation type="submission" date="2018-04" db="EMBL/GenBank/DDBJ databases">
        <authorList>
            <person name="Vogel A."/>
        </authorList>
    </citation>
    <scope>NUCLEOTIDE SEQUENCE [LARGE SCALE GENOMIC DNA]</scope>
</reference>
<organism evidence="2 3">
    <name type="scientific">Cuscuta campestris</name>
    <dbReference type="NCBI Taxonomy" id="132261"/>
    <lineage>
        <taxon>Eukaryota</taxon>
        <taxon>Viridiplantae</taxon>
        <taxon>Streptophyta</taxon>
        <taxon>Embryophyta</taxon>
        <taxon>Tracheophyta</taxon>
        <taxon>Spermatophyta</taxon>
        <taxon>Magnoliopsida</taxon>
        <taxon>eudicotyledons</taxon>
        <taxon>Gunneridae</taxon>
        <taxon>Pentapetalae</taxon>
        <taxon>asterids</taxon>
        <taxon>lamiids</taxon>
        <taxon>Solanales</taxon>
        <taxon>Convolvulaceae</taxon>
        <taxon>Cuscuteae</taxon>
        <taxon>Cuscuta</taxon>
        <taxon>Cuscuta subgen. Grammica</taxon>
        <taxon>Cuscuta sect. Cleistogrammica</taxon>
    </lineage>
</organism>
<dbReference type="EMBL" id="OOIL02001602">
    <property type="protein sequence ID" value="VFQ77033.1"/>
    <property type="molecule type" value="Genomic_DNA"/>
</dbReference>
<name>A0A484LKN8_9ASTE</name>
<feature type="compositionally biased region" description="Low complexity" evidence="1">
    <location>
        <begin position="98"/>
        <end position="118"/>
    </location>
</feature>
<proteinExistence type="predicted"/>
<evidence type="ECO:0008006" key="4">
    <source>
        <dbReference type="Google" id="ProtNLM"/>
    </source>
</evidence>
<protein>
    <recommendedName>
        <fullName evidence="4">D-isomer specific 2-hydroxyacid dehydrogenase catalytic domain-containing protein</fullName>
    </recommendedName>
</protein>
<evidence type="ECO:0000313" key="3">
    <source>
        <dbReference type="Proteomes" id="UP000595140"/>
    </source>
</evidence>
<gene>
    <name evidence="2" type="ORF">CCAM_LOCUS18809</name>
</gene>
<evidence type="ECO:0000256" key="1">
    <source>
        <dbReference type="SAM" id="MobiDB-lite"/>
    </source>
</evidence>
<feature type="region of interest" description="Disordered" evidence="1">
    <location>
        <begin position="90"/>
        <end position="128"/>
    </location>
</feature>